<organism evidence="3 4">
    <name type="scientific">Actinokineospora auranticolor</name>
    <dbReference type="NCBI Taxonomy" id="155976"/>
    <lineage>
        <taxon>Bacteria</taxon>
        <taxon>Bacillati</taxon>
        <taxon>Actinomycetota</taxon>
        <taxon>Actinomycetes</taxon>
        <taxon>Pseudonocardiales</taxon>
        <taxon>Pseudonocardiaceae</taxon>
        <taxon>Actinokineospora</taxon>
    </lineage>
</organism>
<gene>
    <name evidence="3" type="ORF">CLV40_106108</name>
</gene>
<feature type="transmembrane region" description="Helical" evidence="2">
    <location>
        <begin position="41"/>
        <end position="63"/>
    </location>
</feature>
<reference evidence="3 4" key="1">
    <citation type="submission" date="2018-02" db="EMBL/GenBank/DDBJ databases">
        <title>Genomic Encyclopedia of Archaeal and Bacterial Type Strains, Phase II (KMG-II): from individual species to whole genera.</title>
        <authorList>
            <person name="Goeker M."/>
        </authorList>
    </citation>
    <scope>NUCLEOTIDE SEQUENCE [LARGE SCALE GENOMIC DNA]</scope>
    <source>
        <strain evidence="3 4">YU 961-1</strain>
    </source>
</reference>
<proteinExistence type="predicted"/>
<evidence type="ECO:0000256" key="2">
    <source>
        <dbReference type="SAM" id="Phobius"/>
    </source>
</evidence>
<evidence type="ECO:0000256" key="1">
    <source>
        <dbReference type="SAM" id="MobiDB-lite"/>
    </source>
</evidence>
<name>A0A2S6GRS8_9PSEU</name>
<dbReference type="AlphaFoldDB" id="A0A2S6GRS8"/>
<feature type="region of interest" description="Disordered" evidence="1">
    <location>
        <begin position="69"/>
        <end position="134"/>
    </location>
</feature>
<evidence type="ECO:0000313" key="3">
    <source>
        <dbReference type="EMBL" id="PPK67877.1"/>
    </source>
</evidence>
<dbReference type="OrthoDB" id="3698019at2"/>
<dbReference type="EMBL" id="PTIX01000006">
    <property type="protein sequence ID" value="PPK67877.1"/>
    <property type="molecule type" value="Genomic_DNA"/>
</dbReference>
<evidence type="ECO:0000313" key="4">
    <source>
        <dbReference type="Proteomes" id="UP000239203"/>
    </source>
</evidence>
<keyword evidence="2" id="KW-0472">Membrane</keyword>
<keyword evidence="4" id="KW-1185">Reference proteome</keyword>
<sequence>MDERKISELFNNAVRDVPPPSFDAGDVSDESARLTRRRNGVLAGSALGFAVLVAGVTVSMTLFSGSTTGVSDNDSAAVAPQVAPDSNTPFAPNEVTPDGPRIAVPESGSPQPTPKQGGSEGGVVGTTADSTPGGCGSADGGLAAALAGELPSAVNRGAVRDSPVKCLAGAKSAAVEVAEGPRRGLLSIMVVPPDTKLAFQPGADRPGDRYAGRAKSGALVVLVSEGVSGSAAPPLDADGLRAIGEKLLPRY</sequence>
<dbReference type="RefSeq" id="WP_146108021.1">
    <property type="nucleotide sequence ID" value="NZ_CP154825.1"/>
</dbReference>
<protein>
    <submittedName>
        <fullName evidence="3">Uncharacterized protein</fullName>
    </submittedName>
</protein>
<accession>A0A2S6GRS8</accession>
<comment type="caution">
    <text evidence="3">The sequence shown here is derived from an EMBL/GenBank/DDBJ whole genome shotgun (WGS) entry which is preliminary data.</text>
</comment>
<keyword evidence="2" id="KW-0812">Transmembrane</keyword>
<dbReference type="Proteomes" id="UP000239203">
    <property type="component" value="Unassembled WGS sequence"/>
</dbReference>
<keyword evidence="2" id="KW-1133">Transmembrane helix</keyword>